<keyword evidence="1" id="KW-0732">Signal</keyword>
<dbReference type="Proteomes" id="UP000207598">
    <property type="component" value="Unassembled WGS sequence"/>
</dbReference>
<reference evidence="2 3" key="1">
    <citation type="submission" date="2017-05" db="EMBL/GenBank/DDBJ databases">
        <authorList>
            <person name="Song R."/>
            <person name="Chenine A.L."/>
            <person name="Ruprecht R.M."/>
        </authorList>
    </citation>
    <scope>NUCLEOTIDE SEQUENCE [LARGE SCALE GENOMIC DNA]</scope>
    <source>
        <strain evidence="2 3">CECT 8898</strain>
    </source>
</reference>
<dbReference type="RefSeq" id="WP_094023701.1">
    <property type="nucleotide sequence ID" value="NZ_FXYF01000028.1"/>
</dbReference>
<accession>A0A238L712</accession>
<dbReference type="OrthoDB" id="7875734at2"/>
<feature type="chain" id="PRO_5012127513" evidence="1">
    <location>
        <begin position="23"/>
        <end position="125"/>
    </location>
</feature>
<feature type="signal peptide" evidence="1">
    <location>
        <begin position="1"/>
        <end position="22"/>
    </location>
</feature>
<organism evidence="2 3">
    <name type="scientific">Maliponia aquimaris</name>
    <dbReference type="NCBI Taxonomy" id="1673631"/>
    <lineage>
        <taxon>Bacteria</taxon>
        <taxon>Pseudomonadati</taxon>
        <taxon>Pseudomonadota</taxon>
        <taxon>Alphaproteobacteria</taxon>
        <taxon>Rhodobacterales</taxon>
        <taxon>Paracoccaceae</taxon>
        <taxon>Maliponia</taxon>
    </lineage>
</organism>
<gene>
    <name evidence="2" type="ORF">MAA8898_04991</name>
</gene>
<evidence type="ECO:0000313" key="3">
    <source>
        <dbReference type="Proteomes" id="UP000207598"/>
    </source>
</evidence>
<evidence type="ECO:0000256" key="1">
    <source>
        <dbReference type="SAM" id="SignalP"/>
    </source>
</evidence>
<dbReference type="EMBL" id="FXYF01000028">
    <property type="protein sequence ID" value="SMX50788.1"/>
    <property type="molecule type" value="Genomic_DNA"/>
</dbReference>
<protein>
    <submittedName>
        <fullName evidence="2">Uncharacterized protein</fullName>
    </submittedName>
</protein>
<evidence type="ECO:0000313" key="2">
    <source>
        <dbReference type="EMBL" id="SMX50788.1"/>
    </source>
</evidence>
<dbReference type="AlphaFoldDB" id="A0A238L712"/>
<proteinExistence type="predicted"/>
<sequence>MRPRLPLPCRALLCVLPMNAPADTPTPAPKPRVAQAEAGQVGLVSGTYVGTWVDGRRLVVTAQMLTQDMITLQRHAYSSAPVTFRRVAPTLFQDRDGNTLTLVSPVHLVWRDLRGRTPVSYAREE</sequence>
<keyword evidence="3" id="KW-1185">Reference proteome</keyword>
<name>A0A238L712_9RHOB</name>